<dbReference type="SUPFAM" id="SSF50353">
    <property type="entry name" value="Cytokine"/>
    <property type="match status" value="1"/>
</dbReference>
<protein>
    <recommendedName>
        <fullName evidence="2">Fibroblast growth factor</fullName>
        <shortName evidence="2">FGF</shortName>
    </recommendedName>
</protein>
<name>A0A0K1YXG2_PTYFL</name>
<evidence type="ECO:0000256" key="1">
    <source>
        <dbReference type="ARBA" id="ARBA00007936"/>
    </source>
</evidence>
<dbReference type="Pfam" id="PF00167">
    <property type="entry name" value="FGF"/>
    <property type="match status" value="1"/>
</dbReference>
<dbReference type="Gene3D" id="2.80.10.50">
    <property type="match status" value="1"/>
</dbReference>
<accession>A0A0K1YXG2</accession>
<dbReference type="PRINTS" id="PR00262">
    <property type="entry name" value="IL1HBGF"/>
</dbReference>
<dbReference type="AlphaFoldDB" id="A0A0K1YXG2"/>
<dbReference type="InterPro" id="IPR056378">
    <property type="entry name" value="Let-756-like_FGF"/>
</dbReference>
<reference evidence="3" key="2">
    <citation type="submission" date="2015-07" db="EMBL/GenBank/DDBJ databases">
        <title>MeaNS - Measles Nucleotide Surveillance Program.</title>
        <authorList>
            <person name="Tran T."/>
            <person name="Druce J."/>
        </authorList>
    </citation>
    <scope>NUCLEOTIDE SEQUENCE</scope>
</reference>
<dbReference type="InterPro" id="IPR002209">
    <property type="entry name" value="Fibroblast_GF_fam"/>
</dbReference>
<dbReference type="PRINTS" id="PR00263">
    <property type="entry name" value="HBGFFGF"/>
</dbReference>
<comment type="similarity">
    <text evidence="1 2">Belongs to the heparin-binding growth factors family.</text>
</comment>
<dbReference type="EMBL" id="KT290880">
    <property type="protein sequence ID" value="AKZ18199.1"/>
    <property type="molecule type" value="mRNA"/>
</dbReference>
<evidence type="ECO:0000313" key="3">
    <source>
        <dbReference type="EMBL" id="AKZ18199.1"/>
    </source>
</evidence>
<feature type="chain" id="PRO_5005392968" description="Fibroblast growth factor" evidence="2">
    <location>
        <begin position="19"/>
        <end position="229"/>
    </location>
</feature>
<proteinExistence type="evidence at transcript level"/>
<reference evidence="3" key="1">
    <citation type="journal article" date="2015" name="Mar. Genomics">
        <title>FGF signaling repertoire of the indirect developing hemichordate Ptychodera flava.</title>
        <authorList>
            <person name="Fan T.P."/>
            <person name="Su Y.H."/>
        </authorList>
    </citation>
    <scope>NUCLEOTIDE SEQUENCE</scope>
</reference>
<organism evidence="3">
    <name type="scientific">Ptychodera flava</name>
    <name type="common">Acorn worm</name>
    <dbReference type="NCBI Taxonomy" id="63121"/>
    <lineage>
        <taxon>Eukaryota</taxon>
        <taxon>Metazoa</taxon>
        <taxon>Hemichordata</taxon>
        <taxon>Enteropneusta</taxon>
        <taxon>Ptychoderidae</taxon>
        <taxon>Ptychodera</taxon>
    </lineage>
</organism>
<dbReference type="SMART" id="SM00442">
    <property type="entry name" value="FGF"/>
    <property type="match status" value="1"/>
</dbReference>
<keyword evidence="2" id="KW-0732">Signal</keyword>
<evidence type="ECO:0000256" key="2">
    <source>
        <dbReference type="RuleBase" id="RU049442"/>
    </source>
</evidence>
<sequence length="229" mass="26276">MKSFTLIVIVAIFCPVDCLSLGDYSTVDLSDRHDVENHVNRFTDDADDDIVAIFNAINYRQFYCRTGFHLQIFPNGSIGGTPEDHNRHAILKLVMVQTPNIVALKGVDSGLYLAMDRHGQLNTSSILTRSCVFKEEQMADYYSRFSSVRHPSKRKRDPGTGEEKTMDDPWYIALDQKGLPTNAQMTKPEYKRVQFLPRAVDPEKVPYLYNFPVVQQLQEIRSRLTKNRL</sequence>
<feature type="signal peptide" evidence="2">
    <location>
        <begin position="1"/>
        <end position="18"/>
    </location>
</feature>
<gene>
    <name evidence="3" type="primary">fgfb</name>
</gene>
<dbReference type="GO" id="GO:0008083">
    <property type="term" value="F:growth factor activity"/>
    <property type="evidence" value="ECO:0007669"/>
    <property type="project" value="InterPro"/>
</dbReference>
<dbReference type="PANTHER" id="PTHR11486">
    <property type="entry name" value="FIBROBLAST GROWTH FACTOR"/>
    <property type="match status" value="1"/>
</dbReference>
<dbReference type="InterPro" id="IPR008996">
    <property type="entry name" value="IL1/FGF"/>
</dbReference>
<dbReference type="CDD" id="cd00058">
    <property type="entry name" value="beta-trefoil_FGF"/>
    <property type="match status" value="1"/>
</dbReference>